<dbReference type="AlphaFoldDB" id="A0A290QC18"/>
<evidence type="ECO:0000313" key="2">
    <source>
        <dbReference type="EMBL" id="ATC62868.1"/>
    </source>
</evidence>
<organism evidence="2 3">
    <name type="scientific">Nibricoccus aquaticus</name>
    <dbReference type="NCBI Taxonomy" id="2576891"/>
    <lineage>
        <taxon>Bacteria</taxon>
        <taxon>Pseudomonadati</taxon>
        <taxon>Verrucomicrobiota</taxon>
        <taxon>Opitutia</taxon>
        <taxon>Opitutales</taxon>
        <taxon>Opitutaceae</taxon>
        <taxon>Nibricoccus</taxon>
    </lineage>
</organism>
<accession>A0A290QC18</accession>
<feature type="transmembrane region" description="Helical" evidence="1">
    <location>
        <begin position="89"/>
        <end position="107"/>
    </location>
</feature>
<keyword evidence="3" id="KW-1185">Reference proteome</keyword>
<name>A0A290QC18_9BACT</name>
<proteinExistence type="predicted"/>
<keyword evidence="1" id="KW-0472">Membrane</keyword>
<reference evidence="2 3" key="1">
    <citation type="submission" date="2017-09" db="EMBL/GenBank/DDBJ databases">
        <title>Complete genome sequence of Verrucomicrobial strain HZ-65, isolated from freshwater.</title>
        <authorList>
            <person name="Choi A."/>
        </authorList>
    </citation>
    <scope>NUCLEOTIDE SEQUENCE [LARGE SCALE GENOMIC DNA]</scope>
    <source>
        <strain evidence="2 3">HZ-65</strain>
    </source>
</reference>
<feature type="transmembrane region" description="Helical" evidence="1">
    <location>
        <begin position="17"/>
        <end position="35"/>
    </location>
</feature>
<dbReference type="OrthoDB" id="196100at2"/>
<evidence type="ECO:0000256" key="1">
    <source>
        <dbReference type="SAM" id="Phobius"/>
    </source>
</evidence>
<keyword evidence="1" id="KW-1133">Transmembrane helix</keyword>
<evidence type="ECO:0000313" key="3">
    <source>
        <dbReference type="Proteomes" id="UP000217265"/>
    </source>
</evidence>
<dbReference type="KEGG" id="vbh:CMV30_02205"/>
<dbReference type="EMBL" id="CP023344">
    <property type="protein sequence ID" value="ATC62868.1"/>
    <property type="molecule type" value="Genomic_DNA"/>
</dbReference>
<protein>
    <submittedName>
        <fullName evidence="2">Uncharacterized protein</fullName>
    </submittedName>
</protein>
<keyword evidence="1" id="KW-0812">Transmembrane</keyword>
<dbReference type="Proteomes" id="UP000217265">
    <property type="component" value="Chromosome"/>
</dbReference>
<dbReference type="RefSeq" id="WP_096054503.1">
    <property type="nucleotide sequence ID" value="NZ_CP023344.1"/>
</dbReference>
<feature type="transmembrane region" description="Helical" evidence="1">
    <location>
        <begin position="47"/>
        <end position="68"/>
    </location>
</feature>
<gene>
    <name evidence="2" type="ORF">CMV30_02205</name>
</gene>
<sequence>MVRPFIVAVKKTNVVRAYYILPCCLLLLNLVNNLVSYKAEVIHDPFLRVVIIILLVLFGGSLVAFAVAPGLEAIVRNLHRGSRHEAGRVGEAVFLLALGAVVFWLYYQMYINGPESLLPRVWRNPTG</sequence>